<dbReference type="PANTHER" id="PTHR33653">
    <property type="entry name" value="RIBONUCLEASE VAPC2"/>
    <property type="match status" value="1"/>
</dbReference>
<dbReference type="CDD" id="cd18746">
    <property type="entry name" value="PIN_VapC4-5_FitB-like"/>
    <property type="match status" value="1"/>
</dbReference>
<evidence type="ECO:0000256" key="6">
    <source>
        <dbReference type="ARBA" id="ARBA00022842"/>
    </source>
</evidence>
<comment type="function">
    <text evidence="8">Toxic component of a toxin-antitoxin (TA) system. An RNase.</text>
</comment>
<reference evidence="10 11" key="1">
    <citation type="submission" date="2018-09" db="EMBL/GenBank/DDBJ databases">
        <authorList>
            <person name="Zhu H."/>
        </authorList>
    </citation>
    <scope>NUCLEOTIDE SEQUENCE [LARGE SCALE GENOMIC DNA]</scope>
    <source>
        <strain evidence="10 11">K1W22B-8</strain>
    </source>
</reference>
<gene>
    <name evidence="8" type="primary">vapC</name>
    <name evidence="10" type="ORF">D3874_22725</name>
</gene>
<comment type="cofactor">
    <cofactor evidence="1 8">
        <name>Mg(2+)</name>
        <dbReference type="ChEBI" id="CHEBI:18420"/>
    </cofactor>
</comment>
<keyword evidence="4 8" id="KW-0479">Metal-binding</keyword>
<dbReference type="GO" id="GO:0016787">
    <property type="term" value="F:hydrolase activity"/>
    <property type="evidence" value="ECO:0007669"/>
    <property type="project" value="UniProtKB-KW"/>
</dbReference>
<evidence type="ECO:0000313" key="11">
    <source>
        <dbReference type="Proteomes" id="UP000284605"/>
    </source>
</evidence>
<dbReference type="PANTHER" id="PTHR33653:SF1">
    <property type="entry name" value="RIBONUCLEASE VAPC2"/>
    <property type="match status" value="1"/>
</dbReference>
<dbReference type="GO" id="GO:0000287">
    <property type="term" value="F:magnesium ion binding"/>
    <property type="evidence" value="ECO:0007669"/>
    <property type="project" value="UniProtKB-UniRule"/>
</dbReference>
<dbReference type="GO" id="GO:0090729">
    <property type="term" value="F:toxin activity"/>
    <property type="evidence" value="ECO:0007669"/>
    <property type="project" value="UniProtKB-KW"/>
</dbReference>
<evidence type="ECO:0000256" key="3">
    <source>
        <dbReference type="ARBA" id="ARBA00022722"/>
    </source>
</evidence>
<evidence type="ECO:0000256" key="8">
    <source>
        <dbReference type="HAMAP-Rule" id="MF_00265"/>
    </source>
</evidence>
<evidence type="ECO:0000256" key="1">
    <source>
        <dbReference type="ARBA" id="ARBA00001946"/>
    </source>
</evidence>
<dbReference type="AlphaFoldDB" id="A0A418WHH3"/>
<keyword evidence="8" id="KW-0800">Toxin</keyword>
<proteinExistence type="inferred from homology"/>
<keyword evidence="3 8" id="KW-0540">Nuclease</keyword>
<dbReference type="EMBL" id="QYUK01000011">
    <property type="protein sequence ID" value="RJF89438.1"/>
    <property type="molecule type" value="Genomic_DNA"/>
</dbReference>
<comment type="similarity">
    <text evidence="7 8">Belongs to the PINc/VapC protein family.</text>
</comment>
<evidence type="ECO:0000256" key="4">
    <source>
        <dbReference type="ARBA" id="ARBA00022723"/>
    </source>
</evidence>
<accession>A0A418WHH3</accession>
<dbReference type="HAMAP" id="MF_00265">
    <property type="entry name" value="VapC_Nob1"/>
    <property type="match status" value="1"/>
</dbReference>
<keyword evidence="5 8" id="KW-0378">Hydrolase</keyword>
<organism evidence="10 11">
    <name type="scientific">Oleomonas cavernae</name>
    <dbReference type="NCBI Taxonomy" id="2320859"/>
    <lineage>
        <taxon>Bacteria</taxon>
        <taxon>Pseudomonadati</taxon>
        <taxon>Pseudomonadota</taxon>
        <taxon>Alphaproteobacteria</taxon>
        <taxon>Acetobacterales</taxon>
        <taxon>Acetobacteraceae</taxon>
        <taxon>Oleomonas</taxon>
    </lineage>
</organism>
<dbReference type="OrthoDB" id="7188375at2"/>
<dbReference type="EC" id="3.1.-.-" evidence="8"/>
<dbReference type="Gene3D" id="3.40.50.1010">
    <property type="entry name" value="5'-nuclease"/>
    <property type="match status" value="1"/>
</dbReference>
<feature type="domain" description="PIN" evidence="9">
    <location>
        <begin position="3"/>
        <end position="120"/>
    </location>
</feature>
<evidence type="ECO:0000256" key="7">
    <source>
        <dbReference type="ARBA" id="ARBA00038093"/>
    </source>
</evidence>
<dbReference type="RefSeq" id="WP_119781301.1">
    <property type="nucleotide sequence ID" value="NZ_QYUK01000011.1"/>
</dbReference>
<feature type="binding site" evidence="8">
    <location>
        <position position="102"/>
    </location>
    <ligand>
        <name>Mg(2+)</name>
        <dbReference type="ChEBI" id="CHEBI:18420"/>
    </ligand>
</feature>
<dbReference type="InterPro" id="IPR050556">
    <property type="entry name" value="Type_II_TA_system_RNase"/>
</dbReference>
<evidence type="ECO:0000259" key="9">
    <source>
        <dbReference type="Pfam" id="PF01850"/>
    </source>
</evidence>
<comment type="caution">
    <text evidence="10">The sequence shown here is derived from an EMBL/GenBank/DDBJ whole genome shotgun (WGS) entry which is preliminary data.</text>
</comment>
<dbReference type="SUPFAM" id="SSF88723">
    <property type="entry name" value="PIN domain-like"/>
    <property type="match status" value="1"/>
</dbReference>
<dbReference type="Proteomes" id="UP000284605">
    <property type="component" value="Unassembled WGS sequence"/>
</dbReference>
<protein>
    <recommendedName>
        <fullName evidence="8">Ribonuclease VapC</fullName>
        <shortName evidence="8">RNase VapC</shortName>
        <ecNumber evidence="8">3.1.-.-</ecNumber>
    </recommendedName>
    <alternativeName>
        <fullName evidence="8">Toxin VapC</fullName>
    </alternativeName>
</protein>
<evidence type="ECO:0000256" key="5">
    <source>
        <dbReference type="ARBA" id="ARBA00022801"/>
    </source>
</evidence>
<keyword evidence="6 8" id="KW-0460">Magnesium</keyword>
<dbReference type="InterPro" id="IPR022907">
    <property type="entry name" value="VapC_family"/>
</dbReference>
<dbReference type="InterPro" id="IPR029060">
    <property type="entry name" value="PIN-like_dom_sf"/>
</dbReference>
<sequence>MNYLIDTNIISELRKGPAMDPGLAAWYATIDDDALYLSVLVVGEIRRGVERLRPRDAARAQALETWLDAVKLAFAGRILAIDEAVGEVWGQLTTGRSVPAIDGLLAATAKARGMTLVTRNVRDLAGLNVTILNPFAS</sequence>
<name>A0A418WHH3_9PROT</name>
<dbReference type="InterPro" id="IPR002716">
    <property type="entry name" value="PIN_dom"/>
</dbReference>
<evidence type="ECO:0000256" key="2">
    <source>
        <dbReference type="ARBA" id="ARBA00022649"/>
    </source>
</evidence>
<dbReference type="GO" id="GO:0004540">
    <property type="term" value="F:RNA nuclease activity"/>
    <property type="evidence" value="ECO:0007669"/>
    <property type="project" value="InterPro"/>
</dbReference>
<evidence type="ECO:0000313" key="10">
    <source>
        <dbReference type="EMBL" id="RJF89438.1"/>
    </source>
</evidence>
<dbReference type="Pfam" id="PF01850">
    <property type="entry name" value="PIN"/>
    <property type="match status" value="1"/>
</dbReference>
<keyword evidence="11" id="KW-1185">Reference proteome</keyword>
<keyword evidence="2 8" id="KW-1277">Toxin-antitoxin system</keyword>
<feature type="binding site" evidence="8">
    <location>
        <position position="6"/>
    </location>
    <ligand>
        <name>Mg(2+)</name>
        <dbReference type="ChEBI" id="CHEBI:18420"/>
    </ligand>
</feature>